<evidence type="ECO:0000256" key="3">
    <source>
        <dbReference type="ARBA" id="ARBA00023295"/>
    </source>
</evidence>
<evidence type="ECO:0000256" key="2">
    <source>
        <dbReference type="ARBA" id="ARBA00022801"/>
    </source>
</evidence>
<sequence length="291" mass="34017">MKNMGFDAYRFSISWSRILPGGKLSLGVNQEGVDYYNDLINTIIDNGMKPYVTLFHWDLPYLLEKEYGGFLSHKIIDDFRDFAELCFWEFGDRVKHWITINEAWTYCAHGYASRYFPPGHGKLVSPPKLKDPEKAKEAYTAARNILLSHAAAVQSYRHRFQKLQKGKIGMTNNIHWFEPFHDTDEDRRAARRAFDFMIGWFMEPVLTGQYPQNMIDFVPREYLKLFTTKESELLRGSVDFLGVNYYTTWYATHDPNPDADEGYNKDQKVKFKFVKNGVPIGESVRYSTCFL</sequence>
<dbReference type="InterPro" id="IPR001360">
    <property type="entry name" value="Glyco_hydro_1"/>
</dbReference>
<keyword evidence="2" id="KW-0378">Hydrolase</keyword>
<keyword evidence="6" id="KW-1185">Reference proteome</keyword>
<dbReference type="Gene3D" id="3.20.20.80">
    <property type="entry name" value="Glycosidases"/>
    <property type="match status" value="1"/>
</dbReference>
<dbReference type="Pfam" id="PF00232">
    <property type="entry name" value="Glyco_hydro_1"/>
    <property type="match status" value="1"/>
</dbReference>
<dbReference type="AlphaFoldDB" id="A0A830CM66"/>
<dbReference type="PANTHER" id="PTHR10353">
    <property type="entry name" value="GLYCOSYL HYDROLASE"/>
    <property type="match status" value="1"/>
</dbReference>
<comment type="similarity">
    <text evidence="1 4">Belongs to the glycosyl hydrolase 1 family.</text>
</comment>
<name>A0A830CM66_9LAMI</name>
<proteinExistence type="inferred from homology"/>
<evidence type="ECO:0000256" key="1">
    <source>
        <dbReference type="ARBA" id="ARBA00010838"/>
    </source>
</evidence>
<gene>
    <name evidence="5" type="ORF">PHJA_001872500</name>
</gene>
<dbReference type="Proteomes" id="UP000653305">
    <property type="component" value="Unassembled WGS sequence"/>
</dbReference>
<dbReference type="SUPFAM" id="SSF51445">
    <property type="entry name" value="(Trans)glycosidases"/>
    <property type="match status" value="1"/>
</dbReference>
<dbReference type="InterPro" id="IPR017853">
    <property type="entry name" value="GH"/>
</dbReference>
<evidence type="ECO:0000256" key="4">
    <source>
        <dbReference type="RuleBase" id="RU003690"/>
    </source>
</evidence>
<evidence type="ECO:0000313" key="6">
    <source>
        <dbReference type="Proteomes" id="UP000653305"/>
    </source>
</evidence>
<dbReference type="EMBL" id="BMAC01000480">
    <property type="protein sequence ID" value="GFP97284.1"/>
    <property type="molecule type" value="Genomic_DNA"/>
</dbReference>
<protein>
    <submittedName>
        <fullName evidence="5">Strictosidine-o-beta-d-glucosidase</fullName>
    </submittedName>
</protein>
<organism evidence="5 6">
    <name type="scientific">Phtheirospermum japonicum</name>
    <dbReference type="NCBI Taxonomy" id="374723"/>
    <lineage>
        <taxon>Eukaryota</taxon>
        <taxon>Viridiplantae</taxon>
        <taxon>Streptophyta</taxon>
        <taxon>Embryophyta</taxon>
        <taxon>Tracheophyta</taxon>
        <taxon>Spermatophyta</taxon>
        <taxon>Magnoliopsida</taxon>
        <taxon>eudicotyledons</taxon>
        <taxon>Gunneridae</taxon>
        <taxon>Pentapetalae</taxon>
        <taxon>asterids</taxon>
        <taxon>lamiids</taxon>
        <taxon>Lamiales</taxon>
        <taxon>Orobanchaceae</taxon>
        <taxon>Orobanchaceae incertae sedis</taxon>
        <taxon>Phtheirospermum</taxon>
    </lineage>
</organism>
<dbReference type="GO" id="GO:0008422">
    <property type="term" value="F:beta-glucosidase activity"/>
    <property type="evidence" value="ECO:0007669"/>
    <property type="project" value="TreeGrafter"/>
</dbReference>
<keyword evidence="3" id="KW-0326">Glycosidase</keyword>
<dbReference type="GO" id="GO:0005975">
    <property type="term" value="P:carbohydrate metabolic process"/>
    <property type="evidence" value="ECO:0007669"/>
    <property type="project" value="InterPro"/>
</dbReference>
<comment type="caution">
    <text evidence="5">The sequence shown here is derived from an EMBL/GenBank/DDBJ whole genome shotgun (WGS) entry which is preliminary data.</text>
</comment>
<accession>A0A830CM66</accession>
<dbReference type="OrthoDB" id="863965at2759"/>
<reference evidence="5" key="1">
    <citation type="submission" date="2020-07" db="EMBL/GenBank/DDBJ databases">
        <title>Ethylene signaling mediates host invasion by parasitic plants.</title>
        <authorList>
            <person name="Yoshida S."/>
        </authorList>
    </citation>
    <scope>NUCLEOTIDE SEQUENCE</scope>
    <source>
        <strain evidence="5">Okayama</strain>
    </source>
</reference>
<dbReference type="PANTHER" id="PTHR10353:SF137">
    <property type="entry name" value="MYROSINASE 3-RELATED"/>
    <property type="match status" value="1"/>
</dbReference>
<evidence type="ECO:0000313" key="5">
    <source>
        <dbReference type="EMBL" id="GFP97284.1"/>
    </source>
</evidence>